<evidence type="ECO:0000313" key="5">
    <source>
        <dbReference type="Proteomes" id="UP000276888"/>
    </source>
</evidence>
<protein>
    <recommendedName>
        <fullName evidence="3">Trehalose 6-phosphate phosphatase</fullName>
        <ecNumber evidence="3">3.1.3.12</ecNumber>
    </recommendedName>
</protein>
<organism evidence="4 5">
    <name type="scientific">Microbacterium lemovicicum</name>
    <dbReference type="NCBI Taxonomy" id="1072463"/>
    <lineage>
        <taxon>Bacteria</taxon>
        <taxon>Bacillati</taxon>
        <taxon>Actinomycetota</taxon>
        <taxon>Actinomycetes</taxon>
        <taxon>Micrococcales</taxon>
        <taxon>Microbacteriaceae</taxon>
        <taxon>Microbacterium</taxon>
    </lineage>
</organism>
<reference evidence="4 5" key="1">
    <citation type="submission" date="2018-08" db="EMBL/GenBank/DDBJ databases">
        <title>Microbacterium lemovicicum sp. nov., a bacterium isolated from a natural uranium-rich soil.</title>
        <authorList>
            <person name="ORTET P."/>
        </authorList>
    </citation>
    <scope>NUCLEOTIDE SEQUENCE [LARGE SCALE GENOMIC DNA]</scope>
    <source>
        <strain evidence="4 5">Viu22</strain>
    </source>
</reference>
<name>A0A3S9WAM1_9MICO</name>
<dbReference type="Proteomes" id="UP000276888">
    <property type="component" value="Chromosome"/>
</dbReference>
<dbReference type="PANTHER" id="PTHR43768:SF3">
    <property type="entry name" value="TREHALOSE 6-PHOSPHATE PHOSPHATASE"/>
    <property type="match status" value="1"/>
</dbReference>
<evidence type="ECO:0000313" key="4">
    <source>
        <dbReference type="EMBL" id="AZS37097.1"/>
    </source>
</evidence>
<dbReference type="OrthoDB" id="9816160at2"/>
<dbReference type="Gene3D" id="3.30.70.1020">
    <property type="entry name" value="Trehalose-6-phosphate phosphatase related protein, domain 2"/>
    <property type="match status" value="1"/>
</dbReference>
<dbReference type="SUPFAM" id="SSF56784">
    <property type="entry name" value="HAD-like"/>
    <property type="match status" value="1"/>
</dbReference>
<comment type="similarity">
    <text evidence="3">Belongs to the trehalose phosphatase family.</text>
</comment>
<dbReference type="EMBL" id="CP031423">
    <property type="protein sequence ID" value="AZS37097.1"/>
    <property type="molecule type" value="Genomic_DNA"/>
</dbReference>
<dbReference type="PANTHER" id="PTHR43768">
    <property type="entry name" value="TREHALOSE 6-PHOSPHATE PHOSPHATASE"/>
    <property type="match status" value="1"/>
</dbReference>
<gene>
    <name evidence="4" type="primary">otsB</name>
    <name evidence="4" type="ORF">CVS47_01724</name>
</gene>
<dbReference type="InterPro" id="IPR023214">
    <property type="entry name" value="HAD_sf"/>
</dbReference>
<keyword evidence="1 3" id="KW-0378">Hydrolase</keyword>
<dbReference type="Gene3D" id="3.40.50.1000">
    <property type="entry name" value="HAD superfamily/HAD-like"/>
    <property type="match status" value="1"/>
</dbReference>
<dbReference type="UniPathway" id="UPA00299"/>
<keyword evidence="5" id="KW-1185">Reference proteome</keyword>
<dbReference type="Pfam" id="PF02358">
    <property type="entry name" value="Trehalose_PPase"/>
    <property type="match status" value="1"/>
</dbReference>
<dbReference type="AlphaFoldDB" id="A0A3S9WAM1"/>
<dbReference type="InterPro" id="IPR036412">
    <property type="entry name" value="HAD-like_sf"/>
</dbReference>
<dbReference type="RefSeq" id="WP_127095710.1">
    <property type="nucleotide sequence ID" value="NZ_CP031423.1"/>
</dbReference>
<dbReference type="GO" id="GO:0004805">
    <property type="term" value="F:trehalose-phosphatase activity"/>
    <property type="evidence" value="ECO:0007669"/>
    <property type="project" value="UniProtKB-EC"/>
</dbReference>
<dbReference type="EC" id="3.1.3.12" evidence="3"/>
<dbReference type="GO" id="GO:0046872">
    <property type="term" value="F:metal ion binding"/>
    <property type="evidence" value="ECO:0007669"/>
    <property type="project" value="UniProtKB-KW"/>
</dbReference>
<keyword evidence="3" id="KW-0479">Metal-binding</keyword>
<accession>A0A3S9WAM1</accession>
<dbReference type="KEGG" id="mlv:CVS47_01724"/>
<comment type="cofactor">
    <cofactor evidence="3">
        <name>Mg(2+)</name>
        <dbReference type="ChEBI" id="CHEBI:18420"/>
    </cofactor>
</comment>
<evidence type="ECO:0000256" key="1">
    <source>
        <dbReference type="ARBA" id="ARBA00022801"/>
    </source>
</evidence>
<dbReference type="NCBIfam" id="TIGR00685">
    <property type="entry name" value="T6PP"/>
    <property type="match status" value="1"/>
</dbReference>
<comment type="function">
    <text evidence="2 3">Removes the phosphate from trehalose 6-phosphate to produce free trehalose.</text>
</comment>
<evidence type="ECO:0000256" key="2">
    <source>
        <dbReference type="ARBA" id="ARBA00024179"/>
    </source>
</evidence>
<sequence>MTPHDSDTTLEADTLAALERIAGTDVLLVALDFDGTLSLLQKEPMKARMLPEARAAVDALAALPRTVVALVSGRTIEDLAVISEHADDSPIDMAGSHGAEFLIAGERIAVAEEDPAAVALRDELRSRAEGELADLDGVWVEPKTYGFGVHTRAASDDDAARALETADAMVAERAPEWRRRTGHSIVEYSFRQEGKDAALRVLRERLSATAVLFAGDDTTDEDALGSLTGDDLGIRVGEGDTAAAVRVPDAATLSSALAVLARLRAVATAEAAPARE</sequence>
<dbReference type="GO" id="GO:0005992">
    <property type="term" value="P:trehalose biosynthetic process"/>
    <property type="evidence" value="ECO:0007669"/>
    <property type="project" value="UniProtKB-UniPathway"/>
</dbReference>
<comment type="pathway">
    <text evidence="3">Glycan biosynthesis; trehalose biosynthesis.</text>
</comment>
<proteinExistence type="inferred from homology"/>
<evidence type="ECO:0000256" key="3">
    <source>
        <dbReference type="RuleBase" id="RU361117"/>
    </source>
</evidence>
<dbReference type="InterPro" id="IPR003337">
    <property type="entry name" value="Trehalose_PPase"/>
</dbReference>
<comment type="catalytic activity">
    <reaction evidence="3">
        <text>alpha,alpha-trehalose 6-phosphate + H2O = alpha,alpha-trehalose + phosphate</text>
        <dbReference type="Rhea" id="RHEA:23420"/>
        <dbReference type="ChEBI" id="CHEBI:15377"/>
        <dbReference type="ChEBI" id="CHEBI:16551"/>
        <dbReference type="ChEBI" id="CHEBI:43474"/>
        <dbReference type="ChEBI" id="CHEBI:58429"/>
        <dbReference type="EC" id="3.1.3.12"/>
    </reaction>
</comment>
<keyword evidence="3" id="KW-0460">Magnesium</keyword>
<dbReference type="InterPro" id="IPR044651">
    <property type="entry name" value="OTSB-like"/>
</dbReference>